<evidence type="ECO:0000256" key="3">
    <source>
        <dbReference type="ARBA" id="ARBA00022723"/>
    </source>
</evidence>
<dbReference type="AlphaFoldDB" id="A0A9P4N9X2"/>
<dbReference type="GO" id="GO:0005524">
    <property type="term" value="F:ATP binding"/>
    <property type="evidence" value="ECO:0007669"/>
    <property type="project" value="UniProtKB-KW"/>
</dbReference>
<dbReference type="GO" id="GO:0008841">
    <property type="term" value="F:dihydrofolate synthase activity"/>
    <property type="evidence" value="ECO:0007669"/>
    <property type="project" value="TreeGrafter"/>
</dbReference>
<feature type="region of interest" description="Disordered" evidence="7">
    <location>
        <begin position="484"/>
        <end position="507"/>
    </location>
</feature>
<dbReference type="GO" id="GO:0046872">
    <property type="term" value="F:metal ion binding"/>
    <property type="evidence" value="ECO:0007669"/>
    <property type="project" value="UniProtKB-KW"/>
</dbReference>
<evidence type="ECO:0000256" key="4">
    <source>
        <dbReference type="ARBA" id="ARBA00022741"/>
    </source>
</evidence>
<dbReference type="PROSITE" id="PS01012">
    <property type="entry name" value="FOLYLPOLYGLU_SYNT_2"/>
    <property type="match status" value="1"/>
</dbReference>
<protein>
    <submittedName>
        <fullName evidence="9">Mur ligase</fullName>
    </submittedName>
</protein>
<feature type="domain" description="Mur ligase central" evidence="8">
    <location>
        <begin position="25"/>
        <end position="190"/>
    </location>
</feature>
<evidence type="ECO:0000256" key="5">
    <source>
        <dbReference type="ARBA" id="ARBA00022840"/>
    </source>
</evidence>
<dbReference type="SUPFAM" id="SSF53623">
    <property type="entry name" value="MurD-like peptide ligases, catalytic domain"/>
    <property type="match status" value="1"/>
</dbReference>
<sequence>MIQPGLERISLLLKNAQFPWKLIHVAGTNGKGSICATASALLTRRHIRNGRFISPHLINRWDCITINDEPISESLFRKAEDYFLHLNERENIKASPFELMAATAFQIFNDEKVDVGVVEVGMGGKLDATNILNNQTVSVISKIARDHQDFLGSTLEEIAMHKAGILRPNVPYIVNPYNEQNVQQVIENTAKEIGAGPHIAADTLELSETLFKLREWRDFAEGKSRFEKDNAVLGYLAFLEILKDMGLRTEKGPLFLKGIKKKKLQGRLQWRTVGPIKQKVLIDGAHNENAAAALKNYIFERYGNARGKMVWVLAMTKGKDYKSYLKALFRPGDTVVTTSFSPVDGMPWVKSMHPEELLRVAKEVCCNISGIACLKPGVHRALCAAKHLGGEYARIVVTGSLYLVGDFYREVKALKANASLIDIRLMNYEERLRVAEYLTQRLANLKPNIQASHQKESPIDPHNIESHGLVEKTKTKNEEFEVLEKQDHRSSQIHTKRGQSRNPDISQGNTILDEALRKVTPISSLSSATPLSPMRGSPFPKAKFFNEFESIKMQLAELNRNMPDKAARREAGTIRIRTHSARTRDDGVVGRRKSQDKDDTYTPRIPTEEERQLKPHIQRSLRIHYKHNPVPKRVIKIYSNSRPDWDIGRH</sequence>
<dbReference type="InterPro" id="IPR018109">
    <property type="entry name" value="Folylpolyglutamate_synth_CS"/>
</dbReference>
<reference evidence="10" key="1">
    <citation type="journal article" date="2020" name="Stud. Mycol.">
        <title>101 Dothideomycetes genomes: A test case for predicting lifestyles and emergence of pathogens.</title>
        <authorList>
            <person name="Haridas S."/>
            <person name="Albert R."/>
            <person name="Binder M."/>
            <person name="Bloem J."/>
            <person name="LaButti K."/>
            <person name="Salamov A."/>
            <person name="Andreopoulos B."/>
            <person name="Baker S."/>
            <person name="Barry K."/>
            <person name="Bills G."/>
            <person name="Bluhm B."/>
            <person name="Cannon C."/>
            <person name="Castanera R."/>
            <person name="Culley D."/>
            <person name="Daum C."/>
            <person name="Ezra D."/>
            <person name="Gonzalez J."/>
            <person name="Henrissat B."/>
            <person name="Kuo A."/>
            <person name="Liang C."/>
            <person name="Lipzen A."/>
            <person name="Lutzoni F."/>
            <person name="Magnuson J."/>
            <person name="Mondo S."/>
            <person name="Nolan M."/>
            <person name="Ohm R."/>
            <person name="Pangilinan J."/>
            <person name="Park H.-J."/>
            <person name="Ramirez L."/>
            <person name="Alfaro M."/>
            <person name="Sun H."/>
            <person name="Tritt A."/>
            <person name="Yoshinaga Y."/>
            <person name="Zwiers L.-H."/>
            <person name="Turgeon B."/>
            <person name="Goodwin S."/>
            <person name="Spatafora J."/>
            <person name="Crous P."/>
            <person name="Grigoriev I."/>
        </authorList>
    </citation>
    <scope>NUCLEOTIDE SEQUENCE [LARGE SCALE GENOMIC DNA]</scope>
    <source>
        <strain evidence="10">CBS 304.66</strain>
    </source>
</reference>
<keyword evidence="10" id="KW-1185">Reference proteome</keyword>
<dbReference type="Pfam" id="PF08245">
    <property type="entry name" value="Mur_ligase_M"/>
    <property type="match status" value="1"/>
</dbReference>
<dbReference type="SUPFAM" id="SSF53244">
    <property type="entry name" value="MurD-like peptide ligases, peptide-binding domain"/>
    <property type="match status" value="1"/>
</dbReference>
<dbReference type="PANTHER" id="PTHR11136:SF0">
    <property type="entry name" value="DIHYDROFOLATE SYNTHETASE-RELATED"/>
    <property type="match status" value="1"/>
</dbReference>
<name>A0A9P4N9X2_9PLEO</name>
<dbReference type="NCBIfam" id="TIGR01499">
    <property type="entry name" value="folC"/>
    <property type="match status" value="1"/>
</dbReference>
<evidence type="ECO:0000256" key="2">
    <source>
        <dbReference type="ARBA" id="ARBA00022598"/>
    </source>
</evidence>
<dbReference type="GO" id="GO:0005829">
    <property type="term" value="C:cytosol"/>
    <property type="evidence" value="ECO:0007669"/>
    <property type="project" value="TreeGrafter"/>
</dbReference>
<dbReference type="OrthoDB" id="5212574at2759"/>
<feature type="region of interest" description="Disordered" evidence="7">
    <location>
        <begin position="582"/>
        <end position="605"/>
    </location>
</feature>
<accession>A0A9P4N9X2</accession>
<evidence type="ECO:0000313" key="9">
    <source>
        <dbReference type="EMBL" id="KAF2269298.1"/>
    </source>
</evidence>
<dbReference type="EMBL" id="ML986583">
    <property type="protein sequence ID" value="KAF2269298.1"/>
    <property type="molecule type" value="Genomic_DNA"/>
</dbReference>
<evidence type="ECO:0000256" key="6">
    <source>
        <dbReference type="ARBA" id="ARBA00022842"/>
    </source>
</evidence>
<dbReference type="Gene3D" id="3.40.1190.10">
    <property type="entry name" value="Mur-like, catalytic domain"/>
    <property type="match status" value="1"/>
</dbReference>
<dbReference type="GO" id="GO:0005739">
    <property type="term" value="C:mitochondrion"/>
    <property type="evidence" value="ECO:0007669"/>
    <property type="project" value="TreeGrafter"/>
</dbReference>
<comment type="caution">
    <text evidence="9">The sequence shown here is derived from an EMBL/GenBank/DDBJ whole genome shotgun (WGS) entry which is preliminary data.</text>
</comment>
<dbReference type="GO" id="GO:0004326">
    <property type="term" value="F:tetrahydrofolylpolyglutamate synthase activity"/>
    <property type="evidence" value="ECO:0007669"/>
    <property type="project" value="InterPro"/>
</dbReference>
<gene>
    <name evidence="9" type="ORF">CC78DRAFT_565007</name>
</gene>
<evidence type="ECO:0000313" key="10">
    <source>
        <dbReference type="Proteomes" id="UP000800093"/>
    </source>
</evidence>
<keyword evidence="4" id="KW-0547">Nucleotide-binding</keyword>
<dbReference type="Gene3D" id="3.90.190.20">
    <property type="entry name" value="Mur ligase, C-terminal domain"/>
    <property type="match status" value="1"/>
</dbReference>
<keyword evidence="3" id="KW-0479">Metal-binding</keyword>
<evidence type="ECO:0000256" key="1">
    <source>
        <dbReference type="ARBA" id="ARBA00008276"/>
    </source>
</evidence>
<keyword evidence="5" id="KW-0067">ATP-binding</keyword>
<proteinExistence type="inferred from homology"/>
<dbReference type="Proteomes" id="UP000800093">
    <property type="component" value="Unassembled WGS sequence"/>
</dbReference>
<dbReference type="InterPro" id="IPR036615">
    <property type="entry name" value="Mur_ligase_C_dom_sf"/>
</dbReference>
<dbReference type="InterPro" id="IPR013221">
    <property type="entry name" value="Mur_ligase_cen"/>
</dbReference>
<evidence type="ECO:0000256" key="7">
    <source>
        <dbReference type="SAM" id="MobiDB-lite"/>
    </source>
</evidence>
<dbReference type="InterPro" id="IPR001645">
    <property type="entry name" value="Folylpolyglutamate_synth"/>
</dbReference>
<keyword evidence="6" id="KW-0460">Magnesium</keyword>
<keyword evidence="2 9" id="KW-0436">Ligase</keyword>
<evidence type="ECO:0000259" key="8">
    <source>
        <dbReference type="Pfam" id="PF08245"/>
    </source>
</evidence>
<comment type="similarity">
    <text evidence="1">Belongs to the folylpolyglutamate synthase family.</text>
</comment>
<organism evidence="9 10">
    <name type="scientific">Lojkania enalia</name>
    <dbReference type="NCBI Taxonomy" id="147567"/>
    <lineage>
        <taxon>Eukaryota</taxon>
        <taxon>Fungi</taxon>
        <taxon>Dikarya</taxon>
        <taxon>Ascomycota</taxon>
        <taxon>Pezizomycotina</taxon>
        <taxon>Dothideomycetes</taxon>
        <taxon>Pleosporomycetidae</taxon>
        <taxon>Pleosporales</taxon>
        <taxon>Pleosporales incertae sedis</taxon>
        <taxon>Lojkania</taxon>
    </lineage>
</organism>
<dbReference type="PANTHER" id="PTHR11136">
    <property type="entry name" value="FOLYLPOLYGLUTAMATE SYNTHASE-RELATED"/>
    <property type="match status" value="1"/>
</dbReference>
<dbReference type="InterPro" id="IPR036565">
    <property type="entry name" value="Mur-like_cat_sf"/>
</dbReference>